<evidence type="ECO:0000313" key="3">
    <source>
        <dbReference type="Proteomes" id="UP000006055"/>
    </source>
</evidence>
<dbReference type="Proteomes" id="UP000006055">
    <property type="component" value="Chromosome"/>
</dbReference>
<sequence>MTRTRLAGLIVGAIVTIAVFWGLLYLMLYGGYVESDHIMLFVSISLGPVAAVSVIAGYLVWWLVVFLLTLLSPDSTDRSDPQ</sequence>
<dbReference type="STRING" id="706587.Desti_1545"/>
<dbReference type="AlphaFoldDB" id="I4C3W6"/>
<protein>
    <submittedName>
        <fullName evidence="2">Uncharacterized protein</fullName>
    </submittedName>
</protein>
<organism evidence="2 3">
    <name type="scientific">Desulfomonile tiedjei (strain ATCC 49306 / DSM 6799 / DCB-1)</name>
    <dbReference type="NCBI Taxonomy" id="706587"/>
    <lineage>
        <taxon>Bacteria</taxon>
        <taxon>Pseudomonadati</taxon>
        <taxon>Thermodesulfobacteriota</taxon>
        <taxon>Desulfomonilia</taxon>
        <taxon>Desulfomonilales</taxon>
        <taxon>Desulfomonilaceae</taxon>
        <taxon>Desulfomonile</taxon>
    </lineage>
</organism>
<keyword evidence="1" id="KW-1133">Transmembrane helix</keyword>
<feature type="transmembrane region" description="Helical" evidence="1">
    <location>
        <begin position="7"/>
        <end position="32"/>
    </location>
</feature>
<dbReference type="HOGENOM" id="CLU_2552777_0_0_7"/>
<evidence type="ECO:0000256" key="1">
    <source>
        <dbReference type="SAM" id="Phobius"/>
    </source>
</evidence>
<dbReference type="EMBL" id="CP003360">
    <property type="protein sequence ID" value="AFM24257.1"/>
    <property type="molecule type" value="Genomic_DNA"/>
</dbReference>
<name>I4C3W6_DESTA</name>
<accession>I4C3W6</accession>
<reference evidence="3" key="1">
    <citation type="submission" date="2012-06" db="EMBL/GenBank/DDBJ databases">
        <title>Complete sequence of chromosome of Desulfomonile tiedjei DSM 6799.</title>
        <authorList>
            <person name="Lucas S."/>
            <person name="Copeland A."/>
            <person name="Lapidus A."/>
            <person name="Glavina del Rio T."/>
            <person name="Dalin E."/>
            <person name="Tice H."/>
            <person name="Bruce D."/>
            <person name="Goodwin L."/>
            <person name="Pitluck S."/>
            <person name="Peters L."/>
            <person name="Ovchinnikova G."/>
            <person name="Zeytun A."/>
            <person name="Lu M."/>
            <person name="Kyrpides N."/>
            <person name="Mavromatis K."/>
            <person name="Ivanova N."/>
            <person name="Brettin T."/>
            <person name="Detter J.C."/>
            <person name="Han C."/>
            <person name="Larimer F."/>
            <person name="Land M."/>
            <person name="Hauser L."/>
            <person name="Markowitz V."/>
            <person name="Cheng J.-F."/>
            <person name="Hugenholtz P."/>
            <person name="Woyke T."/>
            <person name="Wu D."/>
            <person name="Spring S."/>
            <person name="Schroeder M."/>
            <person name="Brambilla E."/>
            <person name="Klenk H.-P."/>
            <person name="Eisen J.A."/>
        </authorList>
    </citation>
    <scope>NUCLEOTIDE SEQUENCE [LARGE SCALE GENOMIC DNA]</scope>
    <source>
        <strain evidence="3">ATCC 49306 / DSM 6799 / DCB-1</strain>
    </source>
</reference>
<proteinExistence type="predicted"/>
<gene>
    <name evidence="2" type="ordered locus">Desti_1545</name>
</gene>
<keyword evidence="1" id="KW-0812">Transmembrane</keyword>
<dbReference type="KEGG" id="dti:Desti_1545"/>
<keyword evidence="1" id="KW-0472">Membrane</keyword>
<keyword evidence="3" id="KW-1185">Reference proteome</keyword>
<dbReference type="RefSeq" id="WP_014809405.1">
    <property type="nucleotide sequence ID" value="NC_018025.1"/>
</dbReference>
<evidence type="ECO:0000313" key="2">
    <source>
        <dbReference type="EMBL" id="AFM24257.1"/>
    </source>
</evidence>
<feature type="transmembrane region" description="Helical" evidence="1">
    <location>
        <begin position="38"/>
        <end position="71"/>
    </location>
</feature>